<sequence>MDELATAEEMRKMELDALRDDLFEEEPDKRGVVSLARSGYLKPTTRDFADDDEESSFYPAQPDEDKRGGISSIARNGYYQKRPVDAELEQLMSEVYGIGEKRSVASLARSYSLPNSVKNSFDNDDEKRNLPSLLRDRTSPLGEGKRHIGSFVANHGIPFVNNNKDDGKRNVGSLARNRDFPYAVKFGKRETSEEEGEEMSKRYVATLLRQGRLPVGVDSPDHSDVVAVKESHDSSDKDELSQDEGGKMNVRMKKSVPTTVQGPSRIKRDVSMDEFGGPRDDMVQFVDDAADSPINKRYFGVRGGGKMPGGRLPKVGGRSRSRHGENSGRRRH</sequence>
<dbReference type="Proteomes" id="UP001461498">
    <property type="component" value="Unassembled WGS sequence"/>
</dbReference>
<evidence type="ECO:0000256" key="1">
    <source>
        <dbReference type="SAM" id="MobiDB-lite"/>
    </source>
</evidence>
<feature type="compositionally biased region" description="Basic and acidic residues" evidence="1">
    <location>
        <begin position="266"/>
        <end position="282"/>
    </location>
</feature>
<name>A0AAW1D3M7_9HEMI</name>
<feature type="compositionally biased region" description="Basic and acidic residues" evidence="1">
    <location>
        <begin position="322"/>
        <end position="332"/>
    </location>
</feature>
<evidence type="ECO:0000313" key="3">
    <source>
        <dbReference type="Proteomes" id="UP001461498"/>
    </source>
</evidence>
<proteinExistence type="predicted"/>
<comment type="caution">
    <text evidence="2">The sequence shown here is derived from an EMBL/GenBank/DDBJ whole genome shotgun (WGS) entry which is preliminary data.</text>
</comment>
<organism evidence="2 3">
    <name type="scientific">Rhynocoris fuscipes</name>
    <dbReference type="NCBI Taxonomy" id="488301"/>
    <lineage>
        <taxon>Eukaryota</taxon>
        <taxon>Metazoa</taxon>
        <taxon>Ecdysozoa</taxon>
        <taxon>Arthropoda</taxon>
        <taxon>Hexapoda</taxon>
        <taxon>Insecta</taxon>
        <taxon>Pterygota</taxon>
        <taxon>Neoptera</taxon>
        <taxon>Paraneoptera</taxon>
        <taxon>Hemiptera</taxon>
        <taxon>Heteroptera</taxon>
        <taxon>Panheteroptera</taxon>
        <taxon>Cimicomorpha</taxon>
        <taxon>Reduviidae</taxon>
        <taxon>Harpactorinae</taxon>
        <taxon>Harpactorini</taxon>
        <taxon>Rhynocoris</taxon>
    </lineage>
</organism>
<dbReference type="AlphaFoldDB" id="A0AAW1D3M7"/>
<evidence type="ECO:0000313" key="2">
    <source>
        <dbReference type="EMBL" id="KAK9505316.1"/>
    </source>
</evidence>
<feature type="region of interest" description="Disordered" evidence="1">
    <location>
        <begin position="214"/>
        <end position="332"/>
    </location>
</feature>
<reference evidence="2 3" key="1">
    <citation type="submission" date="2022-12" db="EMBL/GenBank/DDBJ databases">
        <title>Chromosome-level genome assembly of true bugs.</title>
        <authorList>
            <person name="Ma L."/>
            <person name="Li H."/>
        </authorList>
    </citation>
    <scope>NUCLEOTIDE SEQUENCE [LARGE SCALE GENOMIC DNA]</scope>
    <source>
        <strain evidence="2">Lab_2022b</strain>
    </source>
</reference>
<feature type="compositionally biased region" description="Basic and acidic residues" evidence="1">
    <location>
        <begin position="125"/>
        <end position="141"/>
    </location>
</feature>
<feature type="region of interest" description="Disordered" evidence="1">
    <location>
        <begin position="115"/>
        <end position="141"/>
    </location>
</feature>
<keyword evidence="3" id="KW-1185">Reference proteome</keyword>
<gene>
    <name evidence="2" type="ORF">O3M35_009400</name>
</gene>
<feature type="region of interest" description="Disordered" evidence="1">
    <location>
        <begin position="43"/>
        <end position="72"/>
    </location>
</feature>
<feature type="compositionally biased region" description="Basic and acidic residues" evidence="1">
    <location>
        <begin position="219"/>
        <end position="246"/>
    </location>
</feature>
<protein>
    <submittedName>
        <fullName evidence="2">Uncharacterized protein</fullName>
    </submittedName>
</protein>
<dbReference type="EMBL" id="JAPXFL010000006">
    <property type="protein sequence ID" value="KAK9505316.1"/>
    <property type="molecule type" value="Genomic_DNA"/>
</dbReference>
<accession>A0AAW1D3M7</accession>